<dbReference type="STRING" id="5643.A0A060SKR4"/>
<keyword evidence="7" id="KW-0349">Heme</keyword>
<evidence type="ECO:0000313" key="10">
    <source>
        <dbReference type="EMBL" id="CDO75112.1"/>
    </source>
</evidence>
<dbReference type="InterPro" id="IPR011032">
    <property type="entry name" value="GroES-like_sf"/>
</dbReference>
<dbReference type="SUPFAM" id="SSF51735">
    <property type="entry name" value="NAD(P)-binding Rossmann-fold domains"/>
    <property type="match status" value="1"/>
</dbReference>
<comment type="cofactor">
    <cofactor evidence="1 8">
        <name>Zn(2+)</name>
        <dbReference type="ChEBI" id="CHEBI:29105"/>
    </cofactor>
</comment>
<dbReference type="InterPro" id="IPR013154">
    <property type="entry name" value="ADH-like_N"/>
</dbReference>
<dbReference type="SUPFAM" id="SSF50129">
    <property type="entry name" value="GroES-like"/>
    <property type="match status" value="1"/>
</dbReference>
<reference evidence="10" key="1">
    <citation type="submission" date="2014-01" db="EMBL/GenBank/DDBJ databases">
        <title>The genome of the white-rot fungus Pycnoporus cinnabarinus: a basidiomycete model with a versatile arsenal for lignocellulosic biomass breakdown.</title>
        <authorList>
            <person name="Levasseur A."/>
            <person name="Lomascolo A."/>
            <person name="Ruiz-Duenas F.J."/>
            <person name="Uzan E."/>
            <person name="Piumi F."/>
            <person name="Kues U."/>
            <person name="Ram A.F.J."/>
            <person name="Murat C."/>
            <person name="Haon M."/>
            <person name="Benoit I."/>
            <person name="Arfi Y."/>
            <person name="Chevret D."/>
            <person name="Drula E."/>
            <person name="Kwon M.J."/>
            <person name="Gouret P."/>
            <person name="Lesage-Meessen L."/>
            <person name="Lombard V."/>
            <person name="Mariette J."/>
            <person name="Noirot C."/>
            <person name="Park J."/>
            <person name="Patyshakuliyeva A."/>
            <person name="Wieneger R.A.B."/>
            <person name="Wosten H.A.B."/>
            <person name="Martin F."/>
            <person name="Coutinho P.M."/>
            <person name="de Vries R."/>
            <person name="Martinez A.T."/>
            <person name="Klopp C."/>
            <person name="Pontarotti P."/>
            <person name="Henrissat B."/>
            <person name="Record E."/>
        </authorList>
    </citation>
    <scope>NUCLEOTIDE SEQUENCE [LARGE SCALE GENOMIC DNA]</scope>
    <source>
        <strain evidence="10">BRFM137</strain>
    </source>
</reference>
<dbReference type="InterPro" id="IPR020843">
    <property type="entry name" value="ER"/>
</dbReference>
<evidence type="ECO:0000256" key="3">
    <source>
        <dbReference type="ARBA" id="ARBA00022723"/>
    </source>
</evidence>
<evidence type="ECO:0000256" key="2">
    <source>
        <dbReference type="ARBA" id="ARBA00008072"/>
    </source>
</evidence>
<dbReference type="AlphaFoldDB" id="A0A060SKR4"/>
<dbReference type="Pfam" id="PF00107">
    <property type="entry name" value="ADH_zinc_N"/>
    <property type="match status" value="1"/>
</dbReference>
<accession>A0A060SKR4</accession>
<keyword evidence="5" id="KW-0560">Oxidoreductase</keyword>
<dbReference type="GO" id="GO:0004022">
    <property type="term" value="F:alcohol dehydrogenase (NAD+) activity"/>
    <property type="evidence" value="ECO:0007669"/>
    <property type="project" value="TreeGrafter"/>
</dbReference>
<comment type="similarity">
    <text evidence="2 8">Belongs to the zinc-containing alcohol dehydrogenase family.</text>
</comment>
<feature type="domain" description="Cytochrome c" evidence="9">
    <location>
        <begin position="30"/>
        <end position="153"/>
    </location>
</feature>
<name>A0A060SKR4_PYCCI</name>
<dbReference type="GO" id="GO:0009055">
    <property type="term" value="F:electron transfer activity"/>
    <property type="evidence" value="ECO:0007669"/>
    <property type="project" value="InterPro"/>
</dbReference>
<sequence length="353" mass="37512">MPAQVPTTMRAAVYRPGHFNLAIENNFPVPEPGPGQVLLKVAACGVCHSDVLWLTNAMIDDRTYIFGHEVVGYPAKIGPDVKGIREGRLYSVHAITPCVQGTVALPLIEQAVGLGRNGGYAEYVLVEAPQLIPVPDGISPEVASVAADALTTAFNAVHNIAGIRPGTNKRVLIYGVGGLGHLALQIAKSYGATVFAVDYRRVARELAVKLGAERAFSLSEITSETSKAVPFTVDVVIDFVVNEQSFTLDKAMTRANADSFTTSPSKIVLTGASAENLPLNSSELITYKTHVLSTCYGSVDDMKSALQLLASGAVKPVVHTVPLEAVDQAINDLRASAIVGRRVVVPQLKQHHS</sequence>
<proteinExistence type="inferred from homology"/>
<dbReference type="PROSITE" id="PS51007">
    <property type="entry name" value="CYTC"/>
    <property type="match status" value="1"/>
</dbReference>
<dbReference type="PANTHER" id="PTHR42940">
    <property type="entry name" value="ALCOHOL DEHYDROGENASE 1-RELATED"/>
    <property type="match status" value="1"/>
</dbReference>
<organism evidence="10 11">
    <name type="scientific">Pycnoporus cinnabarinus</name>
    <name type="common">Cinnabar-red polypore</name>
    <name type="synonym">Trametes cinnabarina</name>
    <dbReference type="NCBI Taxonomy" id="5643"/>
    <lineage>
        <taxon>Eukaryota</taxon>
        <taxon>Fungi</taxon>
        <taxon>Dikarya</taxon>
        <taxon>Basidiomycota</taxon>
        <taxon>Agaricomycotina</taxon>
        <taxon>Agaricomycetes</taxon>
        <taxon>Polyporales</taxon>
        <taxon>Polyporaceae</taxon>
        <taxon>Trametes</taxon>
    </lineage>
</organism>
<comment type="caution">
    <text evidence="10">The sequence shown here is derived from an EMBL/GenBank/DDBJ whole genome shotgun (WGS) entry which is preliminary data.</text>
</comment>
<dbReference type="HOGENOM" id="CLU_026673_20_1_1"/>
<dbReference type="GO" id="GO:0008270">
    <property type="term" value="F:zinc ion binding"/>
    <property type="evidence" value="ECO:0007669"/>
    <property type="project" value="InterPro"/>
</dbReference>
<dbReference type="InterPro" id="IPR036291">
    <property type="entry name" value="NAD(P)-bd_dom_sf"/>
</dbReference>
<evidence type="ECO:0000256" key="4">
    <source>
        <dbReference type="ARBA" id="ARBA00022833"/>
    </source>
</evidence>
<dbReference type="Gene3D" id="3.90.180.10">
    <property type="entry name" value="Medium-chain alcohol dehydrogenases, catalytic domain"/>
    <property type="match status" value="1"/>
</dbReference>
<dbReference type="InterPro" id="IPR002328">
    <property type="entry name" value="ADH_Zn_CS"/>
</dbReference>
<dbReference type="GO" id="GO:0020037">
    <property type="term" value="F:heme binding"/>
    <property type="evidence" value="ECO:0007669"/>
    <property type="project" value="InterPro"/>
</dbReference>
<dbReference type="SMART" id="SM00829">
    <property type="entry name" value="PKS_ER"/>
    <property type="match status" value="1"/>
</dbReference>
<evidence type="ECO:0000256" key="1">
    <source>
        <dbReference type="ARBA" id="ARBA00001947"/>
    </source>
</evidence>
<keyword evidence="11" id="KW-1185">Reference proteome</keyword>
<evidence type="ECO:0000259" key="9">
    <source>
        <dbReference type="PROSITE" id="PS51007"/>
    </source>
</evidence>
<dbReference type="CDD" id="cd08254">
    <property type="entry name" value="hydroxyacyl_CoA_DH"/>
    <property type="match status" value="1"/>
</dbReference>
<dbReference type="GO" id="GO:0005737">
    <property type="term" value="C:cytoplasm"/>
    <property type="evidence" value="ECO:0007669"/>
    <property type="project" value="TreeGrafter"/>
</dbReference>
<evidence type="ECO:0000256" key="8">
    <source>
        <dbReference type="RuleBase" id="RU361277"/>
    </source>
</evidence>
<keyword evidence="3 7" id="KW-0479">Metal-binding</keyword>
<dbReference type="InterPro" id="IPR013149">
    <property type="entry name" value="ADH-like_C"/>
</dbReference>
<evidence type="ECO:0000313" key="11">
    <source>
        <dbReference type="Proteomes" id="UP000029665"/>
    </source>
</evidence>
<dbReference type="Pfam" id="PF08240">
    <property type="entry name" value="ADH_N"/>
    <property type="match status" value="1"/>
</dbReference>
<evidence type="ECO:0000256" key="7">
    <source>
        <dbReference type="PROSITE-ProRule" id="PRU00433"/>
    </source>
</evidence>
<protein>
    <recommendedName>
        <fullName evidence="9">Cytochrome c domain-containing protein</fullName>
    </recommendedName>
</protein>
<dbReference type="Proteomes" id="UP000029665">
    <property type="component" value="Unassembled WGS sequence"/>
</dbReference>
<dbReference type="PANTHER" id="PTHR42940:SF8">
    <property type="entry name" value="VACUOLAR PROTEIN SORTING-ASSOCIATED PROTEIN 11"/>
    <property type="match status" value="1"/>
</dbReference>
<evidence type="ECO:0000256" key="5">
    <source>
        <dbReference type="ARBA" id="ARBA00023002"/>
    </source>
</evidence>
<dbReference type="Gene3D" id="3.40.50.720">
    <property type="entry name" value="NAD(P)-binding Rossmann-like Domain"/>
    <property type="match status" value="1"/>
</dbReference>
<keyword evidence="4 8" id="KW-0862">Zinc</keyword>
<dbReference type="InterPro" id="IPR009056">
    <property type="entry name" value="Cyt_c-like_dom"/>
</dbReference>
<keyword evidence="6 7" id="KW-0408">Iron</keyword>
<dbReference type="PROSITE" id="PS00059">
    <property type="entry name" value="ADH_ZINC"/>
    <property type="match status" value="1"/>
</dbReference>
<evidence type="ECO:0000256" key="6">
    <source>
        <dbReference type="ARBA" id="ARBA00023004"/>
    </source>
</evidence>
<gene>
    <name evidence="10" type="ORF">BN946_scf185010.g37</name>
</gene>
<dbReference type="OrthoDB" id="1560166at2759"/>
<dbReference type="OMA" id="VQVVGYH"/>
<dbReference type="EMBL" id="CCBP010000240">
    <property type="protein sequence ID" value="CDO75112.1"/>
    <property type="molecule type" value="Genomic_DNA"/>
</dbReference>